<gene>
    <name evidence="2" type="ORF">PR048_032111</name>
</gene>
<proteinExistence type="predicted"/>
<evidence type="ECO:0000256" key="1">
    <source>
        <dbReference type="SAM" id="MobiDB-lite"/>
    </source>
</evidence>
<keyword evidence="3" id="KW-1185">Reference proteome</keyword>
<dbReference type="Proteomes" id="UP001159363">
    <property type="component" value="Chromosome 15"/>
</dbReference>
<comment type="caution">
    <text evidence="2">The sequence shown here is derived from an EMBL/GenBank/DDBJ whole genome shotgun (WGS) entry which is preliminary data.</text>
</comment>
<protein>
    <submittedName>
        <fullName evidence="2">Uncharacterized protein</fullName>
    </submittedName>
</protein>
<evidence type="ECO:0000313" key="3">
    <source>
        <dbReference type="Proteomes" id="UP001159363"/>
    </source>
</evidence>
<organism evidence="2 3">
    <name type="scientific">Dryococelus australis</name>
    <dbReference type="NCBI Taxonomy" id="614101"/>
    <lineage>
        <taxon>Eukaryota</taxon>
        <taxon>Metazoa</taxon>
        <taxon>Ecdysozoa</taxon>
        <taxon>Arthropoda</taxon>
        <taxon>Hexapoda</taxon>
        <taxon>Insecta</taxon>
        <taxon>Pterygota</taxon>
        <taxon>Neoptera</taxon>
        <taxon>Polyneoptera</taxon>
        <taxon>Phasmatodea</taxon>
        <taxon>Verophasmatodea</taxon>
        <taxon>Anareolatae</taxon>
        <taxon>Phasmatidae</taxon>
        <taxon>Eurycanthinae</taxon>
        <taxon>Dryococelus</taxon>
    </lineage>
</organism>
<evidence type="ECO:0000313" key="2">
    <source>
        <dbReference type="EMBL" id="KAJ8866268.1"/>
    </source>
</evidence>
<name>A0ABQ9G259_9NEOP</name>
<feature type="compositionally biased region" description="Basic and acidic residues" evidence="1">
    <location>
        <begin position="9"/>
        <end position="18"/>
    </location>
</feature>
<accession>A0ABQ9G259</accession>
<sequence>MGQRRNARGKREIPEETRQPSSGTILFAQVEGEHATVELHAALREHCSEVHSLARRGDGALVKCANVTLIAPVLLGRRAGPLIRGDGRCKIKSNYRLFTPHTPPTCWNSVRQSATGNQLASRHPQPIGNKYTDCSRIFLRLMQTKFNRVGAAVAERLACSPPTKANRVRFPGRSAPVFYASGNRAERCRWSGGFSRGSPVSPALSFRRCSVIASFHPHRLSIPHLLGAAQIFQLRRGWSGAGMQGRGKRECLEKACRHDTHMRQHRSEPSGYRTRIAVVGGERPSHCATAAPNTHIQTRIGCSRGGGCKGRRKRCLGQHGREDPRISGCGVSRSPTLFPSTLGRGCESPEKLAGVDYPRRFPSKARGAALNAEFVGSEQSRYRVGEHIHVCWRAEDPGEFTTWKLPPEETMVVVTRELLSVAMSEQVSKQNWSDYSSPVTTANQVVYCGRVKSRVPHVANLEDVAATLLAFSGCSHVYQHWVLLLLHIHLTSSSSALPTSRGAVSVWAVDHGVREVLGSITSILRTGIRLHSKYRRWGHTATGGHLGRGRKSPGITSPHSDVTIFRPDLPILAIKDQYRLFTRTRLPPRRSWFDTGGLAPRFSHMRTVLDDAACRRVFSGYSRLPYRSILGPHFLSCSVMTNETYGSQLQSSVTRRVLLRPGFTPPPPPPFRIYLLYENEELANTRHAGLPGCTNILLDPRSNDRSSEPGSSLILVPMTKGCTNGIS</sequence>
<dbReference type="EMBL" id="JARBHB010000016">
    <property type="protein sequence ID" value="KAJ8866268.1"/>
    <property type="molecule type" value="Genomic_DNA"/>
</dbReference>
<feature type="region of interest" description="Disordered" evidence="1">
    <location>
        <begin position="1"/>
        <end position="23"/>
    </location>
</feature>
<reference evidence="2 3" key="1">
    <citation type="submission" date="2023-02" db="EMBL/GenBank/DDBJ databases">
        <title>LHISI_Scaffold_Assembly.</title>
        <authorList>
            <person name="Stuart O.P."/>
            <person name="Cleave R."/>
            <person name="Magrath M.J.L."/>
            <person name="Mikheyev A.S."/>
        </authorList>
    </citation>
    <scope>NUCLEOTIDE SEQUENCE [LARGE SCALE GENOMIC DNA]</scope>
    <source>
        <strain evidence="2">Daus_M_001</strain>
        <tissue evidence="2">Leg muscle</tissue>
    </source>
</reference>